<sequence>MSRTTKLMPLAALALLAGCAPTFEARVARFQQLPPPGGQTFVIEPRDKENVGGLEFATYASLVRQKLVANGYTEAQSPGAAALTVKLDYTVGAPREQIRTRPGFGGWGGFGPGWGWNPYWGGGFGGWGGGFGGWGGGFGGWGGGFGGGGWGGNDVYSVTQYNSAVAIKIERNADKTSLFEGRAETVSSSNNLTRLVPNLVTAIFTNFPGNSGETVRVKFDPARPEMTPTVRPGR</sequence>
<keyword evidence="4" id="KW-1185">Reference proteome</keyword>
<comment type="caution">
    <text evidence="3">The sequence shown here is derived from an EMBL/GenBank/DDBJ whole genome shotgun (WGS) entry which is preliminary data.</text>
</comment>
<dbReference type="RefSeq" id="WP_184197684.1">
    <property type="nucleotide sequence ID" value="NZ_BMOX01000037.1"/>
</dbReference>
<organism evidence="3 4">
    <name type="scientific">Polymorphobacter multimanifer</name>
    <dbReference type="NCBI Taxonomy" id="1070431"/>
    <lineage>
        <taxon>Bacteria</taxon>
        <taxon>Pseudomonadati</taxon>
        <taxon>Pseudomonadota</taxon>
        <taxon>Alphaproteobacteria</taxon>
        <taxon>Sphingomonadales</taxon>
        <taxon>Sphingosinicellaceae</taxon>
        <taxon>Polymorphobacter</taxon>
    </lineage>
</organism>
<dbReference type="EMBL" id="JACIIV010000009">
    <property type="protein sequence ID" value="MBB6227324.1"/>
    <property type="molecule type" value="Genomic_DNA"/>
</dbReference>
<dbReference type="PROSITE" id="PS51257">
    <property type="entry name" value="PROKAR_LIPOPROTEIN"/>
    <property type="match status" value="1"/>
</dbReference>
<evidence type="ECO:0000259" key="2">
    <source>
        <dbReference type="Pfam" id="PF13590"/>
    </source>
</evidence>
<dbReference type="Proteomes" id="UP000538147">
    <property type="component" value="Unassembled WGS sequence"/>
</dbReference>
<feature type="domain" description="DUF4136" evidence="2">
    <location>
        <begin position="38"/>
        <end position="209"/>
    </location>
</feature>
<keyword evidence="1" id="KW-0732">Signal</keyword>
<evidence type="ECO:0000313" key="3">
    <source>
        <dbReference type="EMBL" id="MBB6227324.1"/>
    </source>
</evidence>
<feature type="signal peptide" evidence="1">
    <location>
        <begin position="1"/>
        <end position="24"/>
    </location>
</feature>
<gene>
    <name evidence="3" type="ORF">FHS79_001490</name>
</gene>
<reference evidence="3 4" key="1">
    <citation type="submission" date="2020-08" db="EMBL/GenBank/DDBJ databases">
        <title>Genomic Encyclopedia of Type Strains, Phase IV (KMG-IV): sequencing the most valuable type-strain genomes for metagenomic binning, comparative biology and taxonomic classification.</title>
        <authorList>
            <person name="Goeker M."/>
        </authorList>
    </citation>
    <scope>NUCLEOTIDE SEQUENCE [LARGE SCALE GENOMIC DNA]</scope>
    <source>
        <strain evidence="3 4">DSM 102189</strain>
    </source>
</reference>
<proteinExistence type="predicted"/>
<dbReference type="InterPro" id="IPR025411">
    <property type="entry name" value="DUF4136"/>
</dbReference>
<name>A0A841L3V8_9SPHN</name>
<evidence type="ECO:0000256" key="1">
    <source>
        <dbReference type="SAM" id="SignalP"/>
    </source>
</evidence>
<feature type="chain" id="PRO_5032444667" description="DUF4136 domain-containing protein" evidence="1">
    <location>
        <begin position="25"/>
        <end position="234"/>
    </location>
</feature>
<evidence type="ECO:0000313" key="4">
    <source>
        <dbReference type="Proteomes" id="UP000538147"/>
    </source>
</evidence>
<protein>
    <recommendedName>
        <fullName evidence="2">DUF4136 domain-containing protein</fullName>
    </recommendedName>
</protein>
<dbReference type="Pfam" id="PF13590">
    <property type="entry name" value="DUF4136"/>
    <property type="match status" value="1"/>
</dbReference>
<dbReference type="AlphaFoldDB" id="A0A841L3V8"/>
<accession>A0A841L3V8</accession>